<evidence type="ECO:0000313" key="2">
    <source>
        <dbReference type="EMBL" id="MDN6881821.1"/>
    </source>
</evidence>
<comment type="caution">
    <text evidence="2">The sequence shown here is derived from an EMBL/GenBank/DDBJ whole genome shotgun (WGS) entry which is preliminary data.</text>
</comment>
<name>A0ABT8LXZ3_9GAMM</name>
<evidence type="ECO:0000256" key="1">
    <source>
        <dbReference type="SAM" id="MobiDB-lite"/>
    </source>
</evidence>
<dbReference type="EMBL" id="JASMRX010000040">
    <property type="protein sequence ID" value="MDN6881821.1"/>
    <property type="molecule type" value="Genomic_DNA"/>
</dbReference>
<proteinExistence type="predicted"/>
<dbReference type="RefSeq" id="WP_301481344.1">
    <property type="nucleotide sequence ID" value="NZ_JASMRX010000040.1"/>
</dbReference>
<sequence>MKLVTKKAPRGRLYRELSREETQAVENVCGRGEVTSLAEKQLAETVLRAMRDHDLWLACDCKGIDERPLNTAKNLDGTLFLVNFSGEHHKACPLHRSKREGDNAGPGGSRRNAGILPVDFRSFLPRDDHGGRISEPTGSKNPVGDKISRRRVPALARLLLTLIDLAELNRIDPVYPQPGRTKKQALAEVKNVTDHEHFAQGRLLNEIVFFEPWLKQARLEERMKTLETDGKAWPAGRARTFYQILFSENVTQDEVVFSGQFDPVVFHPEKRVSINGEIDGNRGKYWVILMYQRNDAGTVVCRDAYAHALYDYACPVPVDSNLERSTITSVINTGKWLQNAGFEIALSKPLFDINVTIDDEEGYVLPDFLLTVRHPGKLRTTQLVIETMGYTNDDYVERKANQHQGMATLGLLLKDPPRWPEPASKADAFSRYLYGHILHLD</sequence>
<dbReference type="Proteomes" id="UP001176500">
    <property type="component" value="Unassembled WGS sequence"/>
</dbReference>
<feature type="region of interest" description="Disordered" evidence="1">
    <location>
        <begin position="94"/>
        <end position="145"/>
    </location>
</feature>
<organism evidence="2 3">
    <name type="scientific">Serratia bockelmannii</name>
    <dbReference type="NCBI Taxonomy" id="2703793"/>
    <lineage>
        <taxon>Bacteria</taxon>
        <taxon>Pseudomonadati</taxon>
        <taxon>Pseudomonadota</taxon>
        <taxon>Gammaproteobacteria</taxon>
        <taxon>Enterobacterales</taxon>
        <taxon>Yersiniaceae</taxon>
        <taxon>Serratia</taxon>
    </lineage>
</organism>
<gene>
    <name evidence="2" type="ORF">QO199_24580</name>
</gene>
<evidence type="ECO:0000313" key="3">
    <source>
        <dbReference type="Proteomes" id="UP001176500"/>
    </source>
</evidence>
<keyword evidence="3" id="KW-1185">Reference proteome</keyword>
<reference evidence="2" key="1">
    <citation type="submission" date="2023-05" db="EMBL/GenBank/DDBJ databases">
        <title>Cannabis rhizosphere genomes.</title>
        <authorList>
            <person name="Goff K.L."/>
        </authorList>
    </citation>
    <scope>NUCLEOTIDE SEQUENCE</scope>
    <source>
        <strain evidence="2">SPPC 2817</strain>
    </source>
</reference>
<protein>
    <submittedName>
        <fullName evidence="2">Uncharacterized protein</fullName>
    </submittedName>
</protein>
<accession>A0ABT8LXZ3</accession>